<protein>
    <submittedName>
        <fullName evidence="2">Helix-turn-helix DNA-binding domain protein</fullName>
    </submittedName>
</protein>
<reference evidence="2 3" key="1">
    <citation type="submission" date="2016-02" db="EMBL/GenBank/DDBJ databases">
        <authorList>
            <person name="Lynch K.C."/>
            <person name="Doan M."/>
            <person name="Paisley J.T."/>
            <person name="Allen K.G."/>
            <person name="Gaffney B.L."/>
            <person name="Rinehart C.A."/>
            <person name="King R.A."/>
            <person name="Staples A."/>
            <person name="Bowman C.A."/>
            <person name="Russell D.A."/>
            <person name="Pope W.H."/>
            <person name="Jacobs-Sera D."/>
            <person name="Hendrix R.W."/>
            <person name="Hatfull G.F."/>
        </authorList>
    </citation>
    <scope>NUCLEOTIDE SEQUENCE [LARGE SCALE GENOMIC DNA]</scope>
</reference>
<accession>A0A140G6C5</accession>
<feature type="compositionally biased region" description="Polar residues" evidence="1">
    <location>
        <begin position="137"/>
        <end position="149"/>
    </location>
</feature>
<evidence type="ECO:0000313" key="3">
    <source>
        <dbReference type="Proteomes" id="UP000201386"/>
    </source>
</evidence>
<dbReference type="KEGG" id="vg:29124752"/>
<dbReference type="Gene3D" id="1.10.10.10">
    <property type="entry name" value="Winged helix-like DNA-binding domain superfamily/Winged helix DNA-binding domain"/>
    <property type="match status" value="1"/>
</dbReference>
<feature type="compositionally biased region" description="Acidic residues" evidence="1">
    <location>
        <begin position="91"/>
        <end position="101"/>
    </location>
</feature>
<dbReference type="Pfam" id="PF13730">
    <property type="entry name" value="HTH_36"/>
    <property type="match status" value="1"/>
</dbReference>
<dbReference type="InterPro" id="IPR036388">
    <property type="entry name" value="WH-like_DNA-bd_sf"/>
</dbReference>
<dbReference type="Proteomes" id="UP000201386">
    <property type="component" value="Segment"/>
</dbReference>
<keyword evidence="2" id="KW-0238">DNA-binding</keyword>
<feature type="compositionally biased region" description="Low complexity" evidence="1">
    <location>
        <begin position="112"/>
        <end position="127"/>
    </location>
</feature>
<keyword evidence="3" id="KW-1185">Reference proteome</keyword>
<feature type="region of interest" description="Disordered" evidence="1">
    <location>
        <begin position="88"/>
        <end position="149"/>
    </location>
</feature>
<name>A0A140G6C5_9CAUD</name>
<dbReference type="GO" id="GO:0003677">
    <property type="term" value="F:DNA binding"/>
    <property type="evidence" value="ECO:0007669"/>
    <property type="project" value="UniProtKB-KW"/>
</dbReference>
<sequence length="323" mass="35856">MSLEAMLWAMKESATTGNTRLVLICLGNYANDHGNAFPSIENLAARANCSVRTTQRALLALQDCGELALVGQSKKYRTNVYRFVGMPGFELPEEPDDEDESDPRQNDTPVKTDVSTPSNTTSTPVTDGTLSKGYPSVNPQLSSSDASLTDEQRKQAEIIDKLTSLLSWWVAKNTGSKEKPAGERWKQACRRMIELDGRDPKEMWKVLNWCQQDEFWQGNIQSFETFRKQYGKLVVKWRTNPANGQTRKLTNAEQALALIQQREQQELESGTQAALLGIESLGTGNERERSIESADVHLNMGWSAGVGTDGEDVGAWPPGMDHS</sequence>
<dbReference type="EMBL" id="KU647626">
    <property type="protein sequence ID" value="AMM44210.1"/>
    <property type="molecule type" value="Genomic_DNA"/>
</dbReference>
<dbReference type="RefSeq" id="YP_009301297.1">
    <property type="nucleotide sequence ID" value="NC_031231.1"/>
</dbReference>
<evidence type="ECO:0000313" key="2">
    <source>
        <dbReference type="EMBL" id="AMM44210.1"/>
    </source>
</evidence>
<proteinExistence type="predicted"/>
<organism evidence="2 3">
    <name type="scientific">Arthrobacter phage KellEzio</name>
    <dbReference type="NCBI Taxonomy" id="1796995"/>
    <lineage>
        <taxon>Viruses</taxon>
        <taxon>Duplodnaviria</taxon>
        <taxon>Heunggongvirae</taxon>
        <taxon>Uroviricota</taxon>
        <taxon>Caudoviricetes</taxon>
        <taxon>Kelleziovirus</taxon>
        <taxon>Kelleziovirus kellezzio</taxon>
    </lineage>
</organism>
<evidence type="ECO:0000256" key="1">
    <source>
        <dbReference type="SAM" id="MobiDB-lite"/>
    </source>
</evidence>
<gene>
    <name evidence="2" type="primary">40</name>
    <name evidence="2" type="ORF">KELLEZIO_40</name>
</gene>
<dbReference type="GeneID" id="29124752"/>